<feature type="binding site" evidence="6">
    <location>
        <position position="298"/>
    </location>
    <ligand>
        <name>Zn(2+)</name>
        <dbReference type="ChEBI" id="CHEBI:29105"/>
    </ligand>
</feature>
<feature type="binding site" evidence="6">
    <location>
        <position position="301"/>
    </location>
    <ligand>
        <name>Zn(2+)</name>
        <dbReference type="ChEBI" id="CHEBI:29105"/>
    </ligand>
</feature>
<dbReference type="GO" id="GO:0003677">
    <property type="term" value="F:DNA binding"/>
    <property type="evidence" value="ECO:0007669"/>
    <property type="project" value="UniProtKB-UniRule"/>
</dbReference>
<feature type="binding site" evidence="6">
    <location>
        <position position="355"/>
    </location>
    <ligand>
        <name>Zn(2+)</name>
        <dbReference type="ChEBI" id="CHEBI:29105"/>
    </ligand>
</feature>
<keyword evidence="4 5" id="KW-0238">DNA-binding</keyword>
<proteinExistence type="predicted"/>
<evidence type="ECO:0000256" key="6">
    <source>
        <dbReference type="PROSITE-ProRule" id="PRU01263"/>
    </source>
</evidence>
<keyword evidence="3 6" id="KW-0862">Zinc</keyword>
<dbReference type="InterPro" id="IPR012934">
    <property type="entry name" value="Znf_AD"/>
</dbReference>
<sequence>MAMCFAPDCKHYSEKHVCRFFRFPKHPKDKKKWISLLRRKDREPSKHSVVCSCHFKDGDRKNGPTMFEHNKSKRFYDESCTSIGITKPKKLMKQLHETVVAEVASIEAENYSLGKKLEKREEELKKLYDSNIVSDQHKAKMIYPKRTDISKISPVVVLKKNLQGSTAITDVPQAINVCQKGTELSKKCPIVVLERNVPDNTRISYISKVSTVGQERTDTSKMSAVVVHKKIVQDNVGSEISNVSSVGQKGTDNSKIFPTVVLKKNFQDSTSTTDIPKVNISTKEKYFYHRKTDISNMCRACLTQSPKTMYDLTDVIEVITGSCSNKVSIIEALQTVTSTTIVINPKYPQYICPICLSMLKMAYRFILNFKESQMQLEKTVGLVDDIDNEMTVTLNIEETEINTEQNKIELLTDDNMDIEECEIKCSPLSEFDSEITDSEAHGKLEVSTLDEDIDSDKHLEKEGKEVDDNWKSGKVELIIEEEEFDTSDINDVEDEECVAEFDGSFIIRAR</sequence>
<evidence type="ECO:0000256" key="2">
    <source>
        <dbReference type="ARBA" id="ARBA00022771"/>
    </source>
</evidence>
<keyword evidence="10" id="KW-1185">Reference proteome</keyword>
<feature type="domain" description="ZAD" evidence="8">
    <location>
        <begin position="296"/>
        <end position="379"/>
    </location>
</feature>
<dbReference type="EMBL" id="CAACVG010014840">
    <property type="protein sequence ID" value="VEN63770.1"/>
    <property type="molecule type" value="Genomic_DNA"/>
</dbReference>
<dbReference type="PROSITE" id="PS51915">
    <property type="entry name" value="ZAD"/>
    <property type="match status" value="1"/>
</dbReference>
<organism evidence="9 10">
    <name type="scientific">Callosobruchus maculatus</name>
    <name type="common">Southern cowpea weevil</name>
    <name type="synonym">Pulse bruchid</name>
    <dbReference type="NCBI Taxonomy" id="64391"/>
    <lineage>
        <taxon>Eukaryota</taxon>
        <taxon>Metazoa</taxon>
        <taxon>Ecdysozoa</taxon>
        <taxon>Arthropoda</taxon>
        <taxon>Hexapoda</taxon>
        <taxon>Insecta</taxon>
        <taxon>Pterygota</taxon>
        <taxon>Neoptera</taxon>
        <taxon>Endopterygota</taxon>
        <taxon>Coleoptera</taxon>
        <taxon>Polyphaga</taxon>
        <taxon>Cucujiformia</taxon>
        <taxon>Chrysomeloidea</taxon>
        <taxon>Chrysomelidae</taxon>
        <taxon>Bruchinae</taxon>
        <taxon>Bruchini</taxon>
        <taxon>Callosobruchus</taxon>
    </lineage>
</organism>
<dbReference type="Gene3D" id="6.20.210.20">
    <property type="entry name" value="THAP domain"/>
    <property type="match status" value="1"/>
</dbReference>
<evidence type="ECO:0000256" key="1">
    <source>
        <dbReference type="ARBA" id="ARBA00022723"/>
    </source>
</evidence>
<dbReference type="InterPro" id="IPR038441">
    <property type="entry name" value="THAP_Znf_sf"/>
</dbReference>
<keyword evidence="2 5" id="KW-0863">Zinc-finger</keyword>
<evidence type="ECO:0000256" key="3">
    <source>
        <dbReference type="ARBA" id="ARBA00022833"/>
    </source>
</evidence>
<evidence type="ECO:0000259" key="7">
    <source>
        <dbReference type="PROSITE" id="PS50950"/>
    </source>
</evidence>
<evidence type="ECO:0000259" key="8">
    <source>
        <dbReference type="PROSITE" id="PS51915"/>
    </source>
</evidence>
<evidence type="ECO:0000313" key="9">
    <source>
        <dbReference type="EMBL" id="VEN63770.1"/>
    </source>
</evidence>
<dbReference type="Pfam" id="PF07776">
    <property type="entry name" value="zf-AD"/>
    <property type="match status" value="1"/>
</dbReference>
<dbReference type="GO" id="GO:0005634">
    <property type="term" value="C:nucleus"/>
    <property type="evidence" value="ECO:0007669"/>
    <property type="project" value="InterPro"/>
</dbReference>
<gene>
    <name evidence="9" type="ORF">CALMAC_LOCUS20495</name>
</gene>
<feature type="binding site" evidence="6">
    <location>
        <position position="352"/>
    </location>
    <ligand>
        <name>Zn(2+)</name>
        <dbReference type="ChEBI" id="CHEBI:29105"/>
    </ligand>
</feature>
<accession>A0A653DVJ0</accession>
<keyword evidence="1 6" id="KW-0479">Metal-binding</keyword>
<feature type="domain" description="THAP-type" evidence="7">
    <location>
        <begin position="1"/>
        <end position="84"/>
    </location>
</feature>
<evidence type="ECO:0008006" key="11">
    <source>
        <dbReference type="Google" id="ProtNLM"/>
    </source>
</evidence>
<evidence type="ECO:0000256" key="4">
    <source>
        <dbReference type="ARBA" id="ARBA00023125"/>
    </source>
</evidence>
<dbReference type="GO" id="GO:0008270">
    <property type="term" value="F:zinc ion binding"/>
    <property type="evidence" value="ECO:0007669"/>
    <property type="project" value="UniProtKB-UniRule"/>
</dbReference>
<protein>
    <recommendedName>
        <fullName evidence="11">THAP-type domain-containing protein</fullName>
    </recommendedName>
</protein>
<name>A0A653DVJ0_CALMS</name>
<reference evidence="9 10" key="1">
    <citation type="submission" date="2019-01" db="EMBL/GenBank/DDBJ databases">
        <authorList>
            <person name="Sayadi A."/>
        </authorList>
    </citation>
    <scope>NUCLEOTIDE SEQUENCE [LARGE SCALE GENOMIC DNA]</scope>
</reference>
<dbReference type="SMART" id="SM00980">
    <property type="entry name" value="THAP"/>
    <property type="match status" value="1"/>
</dbReference>
<dbReference type="PROSITE" id="PS50950">
    <property type="entry name" value="ZF_THAP"/>
    <property type="match status" value="1"/>
</dbReference>
<dbReference type="OrthoDB" id="8113227at2759"/>
<dbReference type="Pfam" id="PF05485">
    <property type="entry name" value="THAP"/>
    <property type="match status" value="1"/>
</dbReference>
<evidence type="ECO:0000313" key="10">
    <source>
        <dbReference type="Proteomes" id="UP000410492"/>
    </source>
</evidence>
<dbReference type="SUPFAM" id="SSF57716">
    <property type="entry name" value="Glucocorticoid receptor-like (DNA-binding domain)"/>
    <property type="match status" value="2"/>
</dbReference>
<dbReference type="SMART" id="SM00868">
    <property type="entry name" value="zf-AD"/>
    <property type="match status" value="1"/>
</dbReference>
<dbReference type="Proteomes" id="UP000410492">
    <property type="component" value="Unassembled WGS sequence"/>
</dbReference>
<evidence type="ECO:0000256" key="5">
    <source>
        <dbReference type="PROSITE-ProRule" id="PRU00309"/>
    </source>
</evidence>
<dbReference type="AlphaFoldDB" id="A0A653DVJ0"/>
<dbReference type="InterPro" id="IPR006612">
    <property type="entry name" value="THAP_Znf"/>
</dbReference>